<feature type="compositionally biased region" description="Basic and acidic residues" evidence="1">
    <location>
        <begin position="69"/>
        <end position="81"/>
    </location>
</feature>
<keyword evidence="2" id="KW-0812">Transmembrane</keyword>
<feature type="transmembrane region" description="Helical" evidence="2">
    <location>
        <begin position="163"/>
        <end position="181"/>
    </location>
</feature>
<sequence>MAYSRFAQETATADDDDQNPFSNQDAEYESTLYDSRGSTRAGSVVGDWHDSTALHREWPISSPLSKNIDDSTLKNLQDDHKSRPRHTSGLGASPYTSLPLSSEEEITQLEQRTTFPTELPERPQSRAQRNIFGRIKDRVFAHVDPRSILHLFDFRPWFYPFTWRKYAVLFLIGCAIAGIIVSDHYTRWIEKSMKITRSYMLPVLIISVCAEPIIIMLILPIAIVPNIPAHEIAGNLGLEDPEHATEKSQGPSGPFETALVIPCHDTDHGAMRTTIDSALPHFRPEDIYIVDNGRTRYPKHPEGNFRSYIRSIHPDIVYMWSPIGSKNAAQLVGALAARDKGYKYIMTVDDDVCIPKNYSAPAEMINDKFKAVAYPIKAMDAQCNVPLWLVAWQDVEYRLSGLAKLCEDRLCGTQFPHGAGWFVELDAFIELMEFHHPMDFIAEDCNAGLGLSEMGKGIRFDARSYLATEVPTTFFGPGLNWWKQRQKSWEMGRHGRLFAFIKHFLISMPPKKTIQGILWHKLTFFYLICTIIIDWLRVPTIIALGRTATWWRNAILLMLFSAVPPLIYNFWKCRRRPDMKVRFWACITFPFYKQIYVVVAICGAIRWVGFYLGGHVRPPTIQQMLKNKDDRCFWLDPQFQKNPAWLADEAEAKEQSQQPEMQETEPKQAENESKSLSKKYTMPYENTLEAPQPIHQRSLLHGSTDDLTPPSRQYTRVRSQASSIHDPFLDPDEITPLPSMPPSPMFPSSASSPDLYGRFPRQPLSPTAHRPQLPTNESHFSNAMTLVESPGVHTPASYFDGREEGVALTVGGRDGRGERQEWTQVPMNEDDVGAESRESKGEKVSKRKSAWKGLSLPFRKGRKS</sequence>
<feature type="region of interest" description="Disordered" evidence="1">
    <location>
        <begin position="810"/>
        <end position="864"/>
    </location>
</feature>
<name>A0A8H3UFL0_VENIN</name>
<feature type="region of interest" description="Disordered" evidence="1">
    <location>
        <begin position="69"/>
        <end position="101"/>
    </location>
</feature>
<feature type="transmembrane region" description="Helical" evidence="2">
    <location>
        <begin position="550"/>
        <end position="571"/>
    </location>
</feature>
<feature type="transmembrane region" description="Helical" evidence="2">
    <location>
        <begin position="201"/>
        <end position="224"/>
    </location>
</feature>
<dbReference type="InterPro" id="IPR001173">
    <property type="entry name" value="Glyco_trans_2-like"/>
</dbReference>
<feature type="compositionally biased region" description="Basic and acidic residues" evidence="1">
    <location>
        <begin position="664"/>
        <end position="675"/>
    </location>
</feature>
<keyword evidence="2" id="KW-0472">Membrane</keyword>
<proteinExistence type="predicted"/>
<gene>
    <name evidence="4" type="ORF">EG328_007296</name>
</gene>
<feature type="transmembrane region" description="Helical" evidence="2">
    <location>
        <begin position="591"/>
        <end position="612"/>
    </location>
</feature>
<evidence type="ECO:0000256" key="1">
    <source>
        <dbReference type="SAM" id="MobiDB-lite"/>
    </source>
</evidence>
<protein>
    <recommendedName>
        <fullName evidence="3">Glycosyltransferase 2-like domain-containing protein</fullName>
    </recommendedName>
</protein>
<dbReference type="Pfam" id="PF13632">
    <property type="entry name" value="Glyco_trans_2_3"/>
    <property type="match status" value="1"/>
</dbReference>
<dbReference type="Proteomes" id="UP000447873">
    <property type="component" value="Unassembled WGS sequence"/>
</dbReference>
<evidence type="ECO:0000313" key="5">
    <source>
        <dbReference type="Proteomes" id="UP000447873"/>
    </source>
</evidence>
<feature type="compositionally biased region" description="Polar residues" evidence="1">
    <location>
        <begin position="32"/>
        <end position="41"/>
    </location>
</feature>
<feature type="domain" description="Glycosyltransferase 2-like" evidence="3">
    <location>
        <begin position="344"/>
        <end position="550"/>
    </location>
</feature>
<organism evidence="4 5">
    <name type="scientific">Venturia inaequalis</name>
    <name type="common">Apple scab fungus</name>
    <dbReference type="NCBI Taxonomy" id="5025"/>
    <lineage>
        <taxon>Eukaryota</taxon>
        <taxon>Fungi</taxon>
        <taxon>Dikarya</taxon>
        <taxon>Ascomycota</taxon>
        <taxon>Pezizomycotina</taxon>
        <taxon>Dothideomycetes</taxon>
        <taxon>Pleosporomycetidae</taxon>
        <taxon>Venturiales</taxon>
        <taxon>Venturiaceae</taxon>
        <taxon>Venturia</taxon>
    </lineage>
</organism>
<evidence type="ECO:0000259" key="3">
    <source>
        <dbReference type="Pfam" id="PF13632"/>
    </source>
</evidence>
<comment type="caution">
    <text evidence="4">The sequence shown here is derived from an EMBL/GenBank/DDBJ whole genome shotgun (WGS) entry which is preliminary data.</text>
</comment>
<feature type="region of interest" description="Disordered" evidence="1">
    <location>
        <begin position="720"/>
        <end position="782"/>
    </location>
</feature>
<evidence type="ECO:0000256" key="2">
    <source>
        <dbReference type="SAM" id="Phobius"/>
    </source>
</evidence>
<dbReference type="SUPFAM" id="SSF53448">
    <property type="entry name" value="Nucleotide-diphospho-sugar transferases"/>
    <property type="match status" value="1"/>
</dbReference>
<feature type="region of interest" description="Disordered" evidence="1">
    <location>
        <begin position="1"/>
        <end position="41"/>
    </location>
</feature>
<evidence type="ECO:0000313" key="4">
    <source>
        <dbReference type="EMBL" id="KAE9968730.1"/>
    </source>
</evidence>
<dbReference type="AlphaFoldDB" id="A0A8H3UFL0"/>
<accession>A0A8H3UFL0</accession>
<dbReference type="InterPro" id="IPR029044">
    <property type="entry name" value="Nucleotide-diphossugar_trans"/>
</dbReference>
<dbReference type="Gene3D" id="3.90.550.10">
    <property type="entry name" value="Spore Coat Polysaccharide Biosynthesis Protein SpsA, Chain A"/>
    <property type="match status" value="1"/>
</dbReference>
<feature type="region of interest" description="Disordered" evidence="1">
    <location>
        <begin position="649"/>
        <end position="675"/>
    </location>
</feature>
<keyword evidence="2" id="KW-1133">Transmembrane helix</keyword>
<feature type="compositionally biased region" description="Basic and acidic residues" evidence="1">
    <location>
        <begin position="834"/>
        <end position="844"/>
    </location>
</feature>
<reference evidence="4 5" key="1">
    <citation type="submission" date="2018-12" db="EMBL/GenBank/DDBJ databases">
        <title>Venturia inaequalis Genome Resource.</title>
        <authorList>
            <person name="Lichtner F.J."/>
        </authorList>
    </citation>
    <scope>NUCLEOTIDE SEQUENCE [LARGE SCALE GENOMIC DNA]</scope>
    <source>
        <strain evidence="4 5">120213</strain>
    </source>
</reference>
<feature type="transmembrane region" description="Helical" evidence="2">
    <location>
        <begin position="518"/>
        <end position="538"/>
    </location>
</feature>
<dbReference type="EMBL" id="WNWS01000394">
    <property type="protein sequence ID" value="KAE9968730.1"/>
    <property type="molecule type" value="Genomic_DNA"/>
</dbReference>
<feature type="compositionally biased region" description="Polar residues" evidence="1">
    <location>
        <begin position="773"/>
        <end position="782"/>
    </location>
</feature>